<evidence type="ECO:0000256" key="1">
    <source>
        <dbReference type="ARBA" id="ARBA00004990"/>
    </source>
</evidence>
<comment type="similarity">
    <text evidence="2 8">Belongs to the pantothenate synthetase family.</text>
</comment>
<gene>
    <name evidence="8" type="primary">panC</name>
    <name evidence="9" type="ORF">EVA96_02275</name>
</gene>
<feature type="binding site" evidence="8">
    <location>
        <position position="146"/>
    </location>
    <ligand>
        <name>(R)-pantoate</name>
        <dbReference type="ChEBI" id="CHEBI:15980"/>
    </ligand>
</feature>
<feature type="binding site" evidence="8">
    <location>
        <position position="57"/>
    </location>
    <ligand>
        <name>(R)-pantoate</name>
        <dbReference type="ChEBI" id="CHEBI:15980"/>
    </ligand>
</feature>
<dbReference type="EC" id="6.3.2.1" evidence="8"/>
<evidence type="ECO:0000313" key="9">
    <source>
        <dbReference type="EMBL" id="RZO20947.1"/>
    </source>
</evidence>
<dbReference type="UniPathway" id="UPA00028">
    <property type="reaction ID" value="UER00005"/>
</dbReference>
<evidence type="ECO:0000256" key="5">
    <source>
        <dbReference type="ARBA" id="ARBA00022741"/>
    </source>
</evidence>
<reference evidence="9 10" key="1">
    <citation type="submission" date="2019-02" db="EMBL/GenBank/DDBJ databases">
        <title>Prokaryotic population dynamics and viral predation in marine succession experiment using metagenomics: the confinement effect.</title>
        <authorList>
            <person name="Haro-Moreno J.M."/>
            <person name="Rodriguez-Valera F."/>
            <person name="Lopez-Perez M."/>
        </authorList>
    </citation>
    <scope>NUCLEOTIDE SEQUENCE [LARGE SCALE GENOMIC DNA]</scope>
    <source>
        <strain evidence="9">MED-G163</strain>
    </source>
</reference>
<comment type="subcellular location">
    <subcellularLocation>
        <location evidence="8">Cytoplasm</location>
    </subcellularLocation>
</comment>
<accession>A0A520MIE4</accession>
<feature type="active site" description="Proton donor" evidence="8">
    <location>
        <position position="33"/>
    </location>
</feature>
<evidence type="ECO:0000256" key="3">
    <source>
        <dbReference type="ARBA" id="ARBA00022598"/>
    </source>
</evidence>
<organism evidence="9 10">
    <name type="scientific">SAR86 cluster bacterium</name>
    <dbReference type="NCBI Taxonomy" id="2030880"/>
    <lineage>
        <taxon>Bacteria</taxon>
        <taxon>Pseudomonadati</taxon>
        <taxon>Pseudomonadota</taxon>
        <taxon>Gammaproteobacteria</taxon>
        <taxon>SAR86 cluster</taxon>
    </lineage>
</organism>
<comment type="miscellaneous">
    <text evidence="8">The reaction proceeds by a bi uni uni bi ping pong mechanism.</text>
</comment>
<dbReference type="GO" id="GO:0005829">
    <property type="term" value="C:cytosol"/>
    <property type="evidence" value="ECO:0007669"/>
    <property type="project" value="TreeGrafter"/>
</dbReference>
<dbReference type="Proteomes" id="UP000315782">
    <property type="component" value="Unassembled WGS sequence"/>
</dbReference>
<keyword evidence="6 8" id="KW-0067">ATP-binding</keyword>
<dbReference type="InterPro" id="IPR042176">
    <property type="entry name" value="Pantoate_ligase_C"/>
</dbReference>
<dbReference type="InterPro" id="IPR003721">
    <property type="entry name" value="Pantoate_ligase"/>
</dbReference>
<dbReference type="SUPFAM" id="SSF52374">
    <property type="entry name" value="Nucleotidylyl transferase"/>
    <property type="match status" value="1"/>
</dbReference>
<dbReference type="PANTHER" id="PTHR21299">
    <property type="entry name" value="CYTIDYLATE KINASE/PANTOATE-BETA-ALANINE LIGASE"/>
    <property type="match status" value="1"/>
</dbReference>
<dbReference type="GO" id="GO:0005524">
    <property type="term" value="F:ATP binding"/>
    <property type="evidence" value="ECO:0007669"/>
    <property type="project" value="UniProtKB-KW"/>
</dbReference>
<comment type="catalytic activity">
    <reaction evidence="7 8">
        <text>(R)-pantoate + beta-alanine + ATP = (R)-pantothenate + AMP + diphosphate + H(+)</text>
        <dbReference type="Rhea" id="RHEA:10912"/>
        <dbReference type="ChEBI" id="CHEBI:15378"/>
        <dbReference type="ChEBI" id="CHEBI:15980"/>
        <dbReference type="ChEBI" id="CHEBI:29032"/>
        <dbReference type="ChEBI" id="CHEBI:30616"/>
        <dbReference type="ChEBI" id="CHEBI:33019"/>
        <dbReference type="ChEBI" id="CHEBI:57966"/>
        <dbReference type="ChEBI" id="CHEBI:456215"/>
        <dbReference type="EC" id="6.3.2.1"/>
    </reaction>
</comment>
<dbReference type="HAMAP" id="MF_00158">
    <property type="entry name" value="PanC"/>
    <property type="match status" value="1"/>
</dbReference>
<dbReference type="Pfam" id="PF02569">
    <property type="entry name" value="Pantoate_ligase"/>
    <property type="match status" value="1"/>
</dbReference>
<dbReference type="Gene3D" id="3.40.50.620">
    <property type="entry name" value="HUPs"/>
    <property type="match status" value="1"/>
</dbReference>
<proteinExistence type="inferred from homology"/>
<sequence>MEIIKNIEDLNKFRSNYDQISFVPTMGNLHNGHISLIKKANEYNDTVLASIFINPLQFNDKNDFINYPKTLDSDINLLIKNECDCLFLPDQSILNNIKQIKSSYKSQHLCGLNRPGHFDGVLTIVNRLFDLVKPTRAIFGKKDYQQLLLISDFVKENNLPINIIGSEIVRDQSGLALSSRNNHLSADEKKLASNLYKTLKIIANKGNKLTNNDIINEKNRLLELGFSIDYLNVCNPQELSKESNYNIRPLIVAIAAHIGEIRLIDNILIT</sequence>
<keyword evidence="4 8" id="KW-0566">Pantothenate biosynthesis</keyword>
<dbReference type="GO" id="GO:0004592">
    <property type="term" value="F:pantoate-beta-alanine ligase activity"/>
    <property type="evidence" value="ECO:0007669"/>
    <property type="project" value="UniProtKB-UniRule"/>
</dbReference>
<keyword evidence="8" id="KW-0963">Cytoplasm</keyword>
<comment type="subunit">
    <text evidence="8">Homodimer.</text>
</comment>
<evidence type="ECO:0000256" key="8">
    <source>
        <dbReference type="HAMAP-Rule" id="MF_00158"/>
    </source>
</evidence>
<evidence type="ECO:0000256" key="2">
    <source>
        <dbReference type="ARBA" id="ARBA00009256"/>
    </source>
</evidence>
<dbReference type="NCBIfam" id="TIGR00018">
    <property type="entry name" value="panC"/>
    <property type="match status" value="1"/>
</dbReference>
<evidence type="ECO:0000256" key="6">
    <source>
        <dbReference type="ARBA" id="ARBA00022840"/>
    </source>
</evidence>
<dbReference type="GO" id="GO:0015940">
    <property type="term" value="P:pantothenate biosynthetic process"/>
    <property type="evidence" value="ECO:0007669"/>
    <property type="project" value="UniProtKB-UniRule"/>
</dbReference>
<keyword evidence="3 8" id="KW-0436">Ligase</keyword>
<dbReference type="PANTHER" id="PTHR21299:SF1">
    <property type="entry name" value="PANTOATE--BETA-ALANINE LIGASE"/>
    <property type="match status" value="1"/>
</dbReference>
<evidence type="ECO:0000256" key="7">
    <source>
        <dbReference type="ARBA" id="ARBA00048258"/>
    </source>
</evidence>
<feature type="binding site" evidence="8">
    <location>
        <begin position="140"/>
        <end position="143"/>
    </location>
    <ligand>
        <name>ATP</name>
        <dbReference type="ChEBI" id="CHEBI:30616"/>
    </ligand>
</feature>
<feature type="binding site" evidence="8">
    <location>
        <begin position="177"/>
        <end position="180"/>
    </location>
    <ligand>
        <name>ATP</name>
        <dbReference type="ChEBI" id="CHEBI:30616"/>
    </ligand>
</feature>
<dbReference type="NCBIfam" id="TIGR00125">
    <property type="entry name" value="cyt_tran_rel"/>
    <property type="match status" value="1"/>
</dbReference>
<dbReference type="Gene3D" id="3.30.1300.10">
    <property type="entry name" value="Pantoate-beta-alanine ligase, C-terminal domain"/>
    <property type="match status" value="1"/>
</dbReference>
<evidence type="ECO:0000256" key="4">
    <source>
        <dbReference type="ARBA" id="ARBA00022655"/>
    </source>
</evidence>
<evidence type="ECO:0000313" key="10">
    <source>
        <dbReference type="Proteomes" id="UP000315782"/>
    </source>
</evidence>
<dbReference type="InterPro" id="IPR004821">
    <property type="entry name" value="Cyt_trans-like"/>
</dbReference>
<comment type="caution">
    <text evidence="9">The sequence shown here is derived from an EMBL/GenBank/DDBJ whole genome shotgun (WGS) entry which is preliminary data.</text>
</comment>
<dbReference type="InterPro" id="IPR014729">
    <property type="entry name" value="Rossmann-like_a/b/a_fold"/>
</dbReference>
<feature type="binding site" evidence="8">
    <location>
        <begin position="26"/>
        <end position="33"/>
    </location>
    <ligand>
        <name>ATP</name>
        <dbReference type="ChEBI" id="CHEBI:30616"/>
    </ligand>
</feature>
<keyword evidence="5 8" id="KW-0547">Nucleotide-binding</keyword>
<dbReference type="AlphaFoldDB" id="A0A520MIE4"/>
<comment type="function">
    <text evidence="8">Catalyzes the condensation of pantoate with beta-alanine in an ATP-dependent reaction via a pantoyl-adenylate intermediate.</text>
</comment>
<comment type="pathway">
    <text evidence="1 8">Cofactor biosynthesis; (R)-pantothenate biosynthesis; (R)-pantothenate from (R)-pantoate and beta-alanine: step 1/1.</text>
</comment>
<protein>
    <recommendedName>
        <fullName evidence="8">Pantothenate synthetase</fullName>
        <shortName evidence="8">PS</shortName>
        <ecNumber evidence="8">6.3.2.1</ecNumber>
    </recommendedName>
    <alternativeName>
        <fullName evidence="8">Pantoate--beta-alanine ligase</fullName>
    </alternativeName>
    <alternativeName>
        <fullName evidence="8">Pantoate-activating enzyme</fullName>
    </alternativeName>
</protein>
<feature type="binding site" evidence="8">
    <location>
        <position position="169"/>
    </location>
    <ligand>
        <name>ATP</name>
        <dbReference type="ChEBI" id="CHEBI:30616"/>
    </ligand>
</feature>
<feature type="binding site" evidence="8">
    <location>
        <position position="57"/>
    </location>
    <ligand>
        <name>beta-alanine</name>
        <dbReference type="ChEBI" id="CHEBI:57966"/>
    </ligand>
</feature>
<name>A0A520MIE4_9GAMM</name>
<dbReference type="EMBL" id="SHBI01000011">
    <property type="protein sequence ID" value="RZO20947.1"/>
    <property type="molecule type" value="Genomic_DNA"/>
</dbReference>